<dbReference type="PANTHER" id="PTHR42829:SF2">
    <property type="entry name" value="NADH-UBIQUINONE OXIDOREDUCTASE CHAIN 5"/>
    <property type="match status" value="1"/>
</dbReference>
<feature type="transmembrane region" description="Helical" evidence="6">
    <location>
        <begin position="448"/>
        <end position="469"/>
    </location>
</feature>
<evidence type="ECO:0000256" key="2">
    <source>
        <dbReference type="ARBA" id="ARBA00022692"/>
    </source>
</evidence>
<feature type="transmembrane region" description="Helical" evidence="6">
    <location>
        <begin position="31"/>
        <end position="56"/>
    </location>
</feature>
<feature type="transmembrane region" description="Helical" evidence="6">
    <location>
        <begin position="581"/>
        <end position="603"/>
    </location>
</feature>
<evidence type="ECO:0000256" key="5">
    <source>
        <dbReference type="RuleBase" id="RU000320"/>
    </source>
</evidence>
<feature type="transmembrane region" description="Helical" evidence="6">
    <location>
        <begin position="142"/>
        <end position="160"/>
    </location>
</feature>
<evidence type="ECO:0000256" key="4">
    <source>
        <dbReference type="ARBA" id="ARBA00023136"/>
    </source>
</evidence>
<feature type="transmembrane region" description="Helical" evidence="6">
    <location>
        <begin position="6"/>
        <end position="24"/>
    </location>
</feature>
<evidence type="ECO:0000256" key="3">
    <source>
        <dbReference type="ARBA" id="ARBA00022989"/>
    </source>
</evidence>
<dbReference type="RefSeq" id="WP_229330659.1">
    <property type="nucleotide sequence ID" value="NZ_AP025183.1"/>
</dbReference>
<evidence type="ECO:0000259" key="7">
    <source>
        <dbReference type="Pfam" id="PF00361"/>
    </source>
</evidence>
<keyword evidence="10" id="KW-1185">Reference proteome</keyword>
<sequence length="623" mass="71675">MMTNEFLLVFIIIPIFGFLISFFIPEKKESWLSWTAFTTVFLQLIVLCVFIFYWIINGSKDMNLFELSLVKTNDFDFFIDFYFDKVTAVYLFIGALLTSMITTYSRYYLHREKGYKRFFMTVLFFFLGYNLAILAGNFETLFIGWEIIGISSFLLIGFYRERYLPVKNAFKVFSIYRIGDVGIILAMWASHHLFHENITFIRLHNYELVNEHLQNHTLIGSFIALCLACAAAVKSAQVPFSSWLPRAMEGPTPSSAIFYGSLSVHLGAFLMLRTMPFWEHQTSMRIAIGVMGFTTSIITTLIARVQSSVKSQIAYSSISQIGLIFIEIALGFETLALIHIAGNAFLRTYQLLVSPSVVSYLIREQFYNFIPKETQKSIFSKKLENALYLLSLNEFYLEKIIKIFLWNPLHTIGNKLNFLNLKKLFLLFLSTYIIGIITLYFKNEIPTIIINYLPELFATIGLVFVFKAFTERKSPFVAWLLIVFNHFWIVLAILFNEKVSYYEISLYIVGIVIAGIIGYLALLKLKSMEKRILLNQHSGHVFEHPKFAFFFLLAALGVTGFPITSTFIGEDLLFSHIESHQIILAFLVASSFVVSGIAGVRIYTRLFLGTHIKTYHELPYKSS</sequence>
<gene>
    <name evidence="9" type="ORF">GENT11_03790</name>
</gene>
<dbReference type="Pfam" id="PF00361">
    <property type="entry name" value="Proton_antipo_M"/>
    <property type="match status" value="1"/>
</dbReference>
<dbReference type="Proteomes" id="UP001319865">
    <property type="component" value="Chromosome"/>
</dbReference>
<dbReference type="PRINTS" id="PR01434">
    <property type="entry name" value="NADHDHGNASE5"/>
</dbReference>
<feature type="transmembrane region" description="Helical" evidence="6">
    <location>
        <begin position="315"/>
        <end position="338"/>
    </location>
</feature>
<evidence type="ECO:0000259" key="8">
    <source>
        <dbReference type="Pfam" id="PF00662"/>
    </source>
</evidence>
<feature type="transmembrane region" description="Helical" evidence="6">
    <location>
        <begin position="284"/>
        <end position="303"/>
    </location>
</feature>
<organism evidence="9 10">
    <name type="scientific">Flavobacterium ammonificans</name>
    <dbReference type="NCBI Taxonomy" id="1751056"/>
    <lineage>
        <taxon>Bacteria</taxon>
        <taxon>Pseudomonadati</taxon>
        <taxon>Bacteroidota</taxon>
        <taxon>Flavobacteriia</taxon>
        <taxon>Flavobacteriales</taxon>
        <taxon>Flavobacteriaceae</taxon>
        <taxon>Flavobacterium</taxon>
    </lineage>
</organism>
<reference evidence="9 10" key="1">
    <citation type="journal article" date="2022" name="Int. J. Syst. Evol. Microbiol.">
        <title>Flavobacterium ammonificans sp. nov. and Flavobacterium ammoniigenes sp. nov., ammonifying bacteria isolated from surface river water.</title>
        <authorList>
            <person name="Watanabe K."/>
            <person name="Kitamura T."/>
            <person name="Ogata Y."/>
            <person name="Shindo C."/>
            <person name="Suda W."/>
        </authorList>
    </citation>
    <scope>NUCLEOTIDE SEQUENCE [LARGE SCALE GENOMIC DNA]</scope>
    <source>
        <strain evidence="9 10">GENT11</strain>
    </source>
</reference>
<feature type="transmembrane region" description="Helical" evidence="6">
    <location>
        <begin position="254"/>
        <end position="272"/>
    </location>
</feature>
<feature type="transmembrane region" description="Helical" evidence="6">
    <location>
        <begin position="118"/>
        <end position="136"/>
    </location>
</feature>
<comment type="subcellular location">
    <subcellularLocation>
        <location evidence="1">Endomembrane system</location>
        <topology evidence="1">Multi-pass membrane protein</topology>
    </subcellularLocation>
    <subcellularLocation>
        <location evidence="5">Membrane</location>
        <topology evidence="5">Multi-pass membrane protein</topology>
    </subcellularLocation>
</comment>
<accession>A0ABN6KSE2</accession>
<proteinExistence type="predicted"/>
<evidence type="ECO:0000256" key="6">
    <source>
        <dbReference type="SAM" id="Phobius"/>
    </source>
</evidence>
<dbReference type="PANTHER" id="PTHR42829">
    <property type="entry name" value="NADH-UBIQUINONE OXIDOREDUCTASE CHAIN 5"/>
    <property type="match status" value="1"/>
</dbReference>
<dbReference type="Pfam" id="PF00662">
    <property type="entry name" value="Proton_antipo_N"/>
    <property type="match status" value="1"/>
</dbReference>
<evidence type="ECO:0000256" key="1">
    <source>
        <dbReference type="ARBA" id="ARBA00004127"/>
    </source>
</evidence>
<feature type="transmembrane region" description="Helical" evidence="6">
    <location>
        <begin position="547"/>
        <end position="569"/>
    </location>
</feature>
<dbReference type="InterPro" id="IPR001750">
    <property type="entry name" value="ND/Mrp_TM"/>
</dbReference>
<feature type="domain" description="NADH-Ubiquinone oxidoreductase (complex I) chain 5 N-terminal" evidence="8">
    <location>
        <begin position="71"/>
        <end position="119"/>
    </location>
</feature>
<feature type="transmembrane region" description="Helical" evidence="6">
    <location>
        <begin position="88"/>
        <end position="109"/>
    </location>
</feature>
<evidence type="ECO:0000313" key="9">
    <source>
        <dbReference type="EMBL" id="BDB52067.1"/>
    </source>
</evidence>
<reference evidence="9 10" key="2">
    <citation type="journal article" date="2022" name="Microorganisms">
        <title>Complete Genome Sequences of Two Flavobacterium ammonificans Strains and a Flavobacterium ammoniigenes Strain of Ammonifying Bacterioplankton Isolated from Surface River Water.</title>
        <authorList>
            <person name="Suda W."/>
            <person name="Ogata Y."/>
            <person name="Shindo C."/>
            <person name="Watanabe K."/>
        </authorList>
    </citation>
    <scope>NUCLEOTIDE SEQUENCE [LARGE SCALE GENOMIC DNA]</scope>
    <source>
        <strain evidence="9 10">GENT11</strain>
    </source>
</reference>
<feature type="transmembrane region" description="Helical" evidence="6">
    <location>
        <begin position="501"/>
        <end position="522"/>
    </location>
</feature>
<evidence type="ECO:0000313" key="10">
    <source>
        <dbReference type="Proteomes" id="UP001319865"/>
    </source>
</evidence>
<name>A0ABN6KSE2_9FLAO</name>
<keyword evidence="2 5" id="KW-0812">Transmembrane</keyword>
<dbReference type="InterPro" id="IPR001516">
    <property type="entry name" value="Proton_antipo_N"/>
</dbReference>
<dbReference type="EMBL" id="AP025183">
    <property type="protein sequence ID" value="BDB52067.1"/>
    <property type="molecule type" value="Genomic_DNA"/>
</dbReference>
<feature type="domain" description="NADH:quinone oxidoreductase/Mrp antiporter transmembrane" evidence="7">
    <location>
        <begin position="136"/>
        <end position="356"/>
    </location>
</feature>
<feature type="transmembrane region" description="Helical" evidence="6">
    <location>
        <begin position="476"/>
        <end position="495"/>
    </location>
</feature>
<feature type="transmembrane region" description="Helical" evidence="6">
    <location>
        <begin position="424"/>
        <end position="442"/>
    </location>
</feature>
<keyword evidence="3 6" id="KW-1133">Transmembrane helix</keyword>
<feature type="transmembrane region" description="Helical" evidence="6">
    <location>
        <begin position="172"/>
        <end position="193"/>
    </location>
</feature>
<dbReference type="InterPro" id="IPR003945">
    <property type="entry name" value="NU5C-like"/>
</dbReference>
<feature type="transmembrane region" description="Helical" evidence="6">
    <location>
        <begin position="213"/>
        <end position="233"/>
    </location>
</feature>
<evidence type="ECO:0008006" key="11">
    <source>
        <dbReference type="Google" id="ProtNLM"/>
    </source>
</evidence>
<protein>
    <recommendedName>
        <fullName evidence="11">NADH-quinone oxidoreductase subunit L</fullName>
    </recommendedName>
</protein>
<keyword evidence="4 6" id="KW-0472">Membrane</keyword>